<comment type="caution">
    <text evidence="2">The sequence shown here is derived from an EMBL/GenBank/DDBJ whole genome shotgun (WGS) entry which is preliminary data.</text>
</comment>
<gene>
    <name evidence="2" type="ORF">GALLR39Z86_35830</name>
</gene>
<evidence type="ECO:0000256" key="1">
    <source>
        <dbReference type="SAM" id="MobiDB-lite"/>
    </source>
</evidence>
<dbReference type="Proteomes" id="UP001144313">
    <property type="component" value="Unassembled WGS sequence"/>
</dbReference>
<protein>
    <submittedName>
        <fullName evidence="2">Uncharacterized protein</fullName>
    </submittedName>
</protein>
<evidence type="ECO:0000313" key="3">
    <source>
        <dbReference type="Proteomes" id="UP001144313"/>
    </source>
</evidence>
<keyword evidence="3" id="KW-1185">Reference proteome</keyword>
<name>A0A9W6GBL5_9ACTN</name>
<feature type="region of interest" description="Disordered" evidence="1">
    <location>
        <begin position="337"/>
        <end position="368"/>
    </location>
</feature>
<accession>A0A9W6GBL5</accession>
<reference evidence="2" key="1">
    <citation type="submission" date="2022-12" db="EMBL/GenBank/DDBJ databases">
        <title>Reference genome sequencing for broad-spectrum identification of bacterial and archaeal isolates by mass spectrometry.</title>
        <authorList>
            <person name="Sekiguchi Y."/>
            <person name="Tourlousse D.M."/>
        </authorList>
    </citation>
    <scope>NUCLEOTIDE SEQUENCE</scope>
    <source>
        <strain evidence="2">LLR39Z86</strain>
    </source>
</reference>
<sequence length="368" mass="38660">MPRLLHKDALDGPPVRARWTAILAAVLALTAWHTDWAAAWDGVRGLAPAQTERRDWNAAEIAAAPAVRDTAGLTGGIDEPASAATARLESGELVLELAWEAPLALTEVRVEAYTDAFGSGHRLAIAADATTAAGTNCLNARLATPGGTTAVQACSRSDRHPPLHPEPGKWDPDKLFVTQTAALDPADGTALVDHLGVGLNLGDSDETGVWGPNWWSPMMGGQYHDCDDPNLYAALEDLHLRPEYAIPTEHQGAPGTVVRGPVRVAPEPGALFVPACVPVNEDWSGDPRTGQAYATDPYLQAAPSAFAAWTRYNVAEPGPGPLRTIVAFDVRSCGTETASCTGDDITPPSRGNGGRAAESTAELLETGH</sequence>
<dbReference type="EMBL" id="BSDT01000001">
    <property type="protein sequence ID" value="GLI43733.1"/>
    <property type="molecule type" value="Genomic_DNA"/>
</dbReference>
<feature type="compositionally biased region" description="Basic and acidic residues" evidence="1">
    <location>
        <begin position="156"/>
        <end position="172"/>
    </location>
</feature>
<organism evidence="2 3">
    <name type="scientific">Glycomyces algeriensis</name>
    <dbReference type="NCBI Taxonomy" id="256037"/>
    <lineage>
        <taxon>Bacteria</taxon>
        <taxon>Bacillati</taxon>
        <taxon>Actinomycetota</taxon>
        <taxon>Actinomycetes</taxon>
        <taxon>Glycomycetales</taxon>
        <taxon>Glycomycetaceae</taxon>
        <taxon>Glycomyces</taxon>
    </lineage>
</organism>
<proteinExistence type="predicted"/>
<feature type="region of interest" description="Disordered" evidence="1">
    <location>
        <begin position="151"/>
        <end position="172"/>
    </location>
</feature>
<dbReference type="RefSeq" id="WP_270116726.1">
    <property type="nucleotide sequence ID" value="NZ_BAAAOL010000017.1"/>
</dbReference>
<dbReference type="AlphaFoldDB" id="A0A9W6GBL5"/>
<evidence type="ECO:0000313" key="2">
    <source>
        <dbReference type="EMBL" id="GLI43733.1"/>
    </source>
</evidence>